<evidence type="ECO:0000313" key="2">
    <source>
        <dbReference type="EMBL" id="KAG8503146.1"/>
    </source>
</evidence>
<proteinExistence type="predicted"/>
<keyword evidence="3" id="KW-1185">Reference proteome</keyword>
<reference evidence="2 3" key="1">
    <citation type="journal article" date="2021" name="bioRxiv">
        <title>The Gossypium anomalum genome as a resource for cotton improvement and evolutionary analysis of hybrid incompatibility.</title>
        <authorList>
            <person name="Grover C.E."/>
            <person name="Yuan D."/>
            <person name="Arick M.A."/>
            <person name="Miller E.R."/>
            <person name="Hu G."/>
            <person name="Peterson D.G."/>
            <person name="Wendel J.F."/>
            <person name="Udall J.A."/>
        </authorList>
    </citation>
    <scope>NUCLEOTIDE SEQUENCE [LARGE SCALE GENOMIC DNA]</scope>
    <source>
        <strain evidence="2">JFW-Udall</strain>
        <tissue evidence="2">Leaf</tissue>
    </source>
</reference>
<dbReference type="InterPro" id="IPR005135">
    <property type="entry name" value="Endo/exonuclease/phosphatase"/>
</dbReference>
<protein>
    <recommendedName>
        <fullName evidence="1">Endonuclease/exonuclease/phosphatase domain-containing protein</fullName>
    </recommendedName>
</protein>
<dbReference type="Gene3D" id="3.60.10.10">
    <property type="entry name" value="Endonuclease/exonuclease/phosphatase"/>
    <property type="match status" value="1"/>
</dbReference>
<dbReference type="SUPFAM" id="SSF56219">
    <property type="entry name" value="DNase I-like"/>
    <property type="match status" value="1"/>
</dbReference>
<evidence type="ECO:0000259" key="1">
    <source>
        <dbReference type="Pfam" id="PF03372"/>
    </source>
</evidence>
<dbReference type="InterPro" id="IPR036691">
    <property type="entry name" value="Endo/exonu/phosph_ase_sf"/>
</dbReference>
<dbReference type="GO" id="GO:0003824">
    <property type="term" value="F:catalytic activity"/>
    <property type="evidence" value="ECO:0007669"/>
    <property type="project" value="InterPro"/>
</dbReference>
<dbReference type="EMBL" id="JAHUZN010000001">
    <property type="protein sequence ID" value="KAG8503146.1"/>
    <property type="molecule type" value="Genomic_DNA"/>
</dbReference>
<dbReference type="PANTHER" id="PTHR31286">
    <property type="entry name" value="GLYCINE-RICH CELL WALL STRUCTURAL PROTEIN 1.8-LIKE"/>
    <property type="match status" value="1"/>
</dbReference>
<evidence type="ECO:0000313" key="3">
    <source>
        <dbReference type="Proteomes" id="UP000701853"/>
    </source>
</evidence>
<feature type="domain" description="Endonuclease/exonuclease/phosphatase" evidence="1">
    <location>
        <begin position="374"/>
        <end position="509"/>
    </location>
</feature>
<sequence length="511" mass="56764">MVVDSSPVSGISWKYKLLGGLAPNSPDGSANFGLEFEEGDIRRSNLNGIPTIDFSDRITKILIKGMELTVVVKLLGHNTGYGALFTRINSLWKPTRSFRLMDVANGYYLVRFHCQVDYDVALIQAWIHFLGLPGFLYQKKILEEIRSLVGEVIKVDIKTYNRERGQFARMAIFVDLEKLLTSQVFVNGQIKRVEFEALPEVCFSCGKYRHLKNLCPSSLTSWSSHGDVEIPRNMLNSETTLAIKGDALLTLSSMALESLMLDSEAPSNEPEMVGFIQRDFIKKLKSNEIGQRSKAVAVFNLGEGFSGSVVKGGPDPISGSLARLSPRIREVNFDNSGPHSAMVLTQMGIEAADRFNSQSASGQFLKAINGCASSKLVRVFRDYNWEHRLDLISLLETRVSGEKANLVIAKLGFHNSHRVEAVDFSGGIWIGWKDSVSVEVLQSHPQFVLAKVNDSSFRHPLLVSFVYGSPNSQKRKHFWEALQSSIPLNGSPWVAIGDFNAILTSSEKKRG</sequence>
<dbReference type="InterPro" id="IPR040256">
    <property type="entry name" value="At4g02000-like"/>
</dbReference>
<dbReference type="Proteomes" id="UP000701853">
    <property type="component" value="Chromosome 1"/>
</dbReference>
<comment type="caution">
    <text evidence="2">The sequence shown here is derived from an EMBL/GenBank/DDBJ whole genome shotgun (WGS) entry which is preliminary data.</text>
</comment>
<dbReference type="PANTHER" id="PTHR31286:SF173">
    <property type="entry name" value="DUF4283 DOMAIN-CONTAINING PROTEIN"/>
    <property type="match status" value="1"/>
</dbReference>
<accession>A0A8J5ZLA6</accession>
<dbReference type="OrthoDB" id="1751950at2759"/>
<dbReference type="Pfam" id="PF03372">
    <property type="entry name" value="Exo_endo_phos"/>
    <property type="match status" value="1"/>
</dbReference>
<gene>
    <name evidence="2" type="ORF">CXB51_000967</name>
</gene>
<name>A0A8J5ZLA6_9ROSI</name>
<organism evidence="2 3">
    <name type="scientific">Gossypium anomalum</name>
    <dbReference type="NCBI Taxonomy" id="47600"/>
    <lineage>
        <taxon>Eukaryota</taxon>
        <taxon>Viridiplantae</taxon>
        <taxon>Streptophyta</taxon>
        <taxon>Embryophyta</taxon>
        <taxon>Tracheophyta</taxon>
        <taxon>Spermatophyta</taxon>
        <taxon>Magnoliopsida</taxon>
        <taxon>eudicotyledons</taxon>
        <taxon>Gunneridae</taxon>
        <taxon>Pentapetalae</taxon>
        <taxon>rosids</taxon>
        <taxon>malvids</taxon>
        <taxon>Malvales</taxon>
        <taxon>Malvaceae</taxon>
        <taxon>Malvoideae</taxon>
        <taxon>Gossypium</taxon>
    </lineage>
</organism>
<dbReference type="AlphaFoldDB" id="A0A8J5ZLA6"/>